<sequence length="145" mass="17083">MLQEQSNHGYGLIRDLEEKFKGFYSPSPGSVYPILQMLEDQELVNVTKEGRRKVYHLTDEGQTFLEENQDEDPFILRMNMLENVDIDEIQNLRSDIQGLFHEFFKVGRQVIENPQKKEQLQKLIEKVHTELLNISNDNEKSTDEK</sequence>
<organism evidence="2 3">
    <name type="scientific">Oceanobacillus sojae</name>
    <dbReference type="NCBI Taxonomy" id="582851"/>
    <lineage>
        <taxon>Bacteria</taxon>
        <taxon>Bacillati</taxon>
        <taxon>Bacillota</taxon>
        <taxon>Bacilli</taxon>
        <taxon>Bacillales</taxon>
        <taxon>Bacillaceae</taxon>
        <taxon>Oceanobacillus</taxon>
    </lineage>
</organism>
<dbReference type="InterPro" id="IPR005149">
    <property type="entry name" value="Tscrpt_reg_PadR_N"/>
</dbReference>
<dbReference type="EMBL" id="BJYM01000026">
    <property type="protein sequence ID" value="GEN89683.1"/>
    <property type="molecule type" value="Genomic_DNA"/>
</dbReference>
<keyword evidence="3" id="KW-1185">Reference proteome</keyword>
<reference evidence="2 3" key="1">
    <citation type="submission" date="2019-07" db="EMBL/GenBank/DDBJ databases">
        <title>Whole genome shotgun sequence of Oceanobacillus sojae NBRC 105379.</title>
        <authorList>
            <person name="Hosoyama A."/>
            <person name="Uohara A."/>
            <person name="Ohji S."/>
            <person name="Ichikawa N."/>
        </authorList>
    </citation>
    <scope>NUCLEOTIDE SEQUENCE [LARGE SCALE GENOMIC DNA]</scope>
    <source>
        <strain evidence="2 3">NBRC 105379</strain>
    </source>
</reference>
<dbReference type="PANTHER" id="PTHR43252">
    <property type="entry name" value="TRANSCRIPTIONAL REGULATOR YQJI"/>
    <property type="match status" value="1"/>
</dbReference>
<proteinExistence type="predicted"/>
<dbReference type="AlphaFoldDB" id="A0A511ZQF2"/>
<dbReference type="Gene3D" id="1.10.10.10">
    <property type="entry name" value="Winged helix-like DNA-binding domain superfamily/Winged helix DNA-binding domain"/>
    <property type="match status" value="1"/>
</dbReference>
<accession>A0A511ZQF2</accession>
<dbReference type="STRING" id="582851.GCA_900162665_03522"/>
<name>A0A511ZQF2_9BACI</name>
<evidence type="ECO:0000313" key="3">
    <source>
        <dbReference type="Proteomes" id="UP000321558"/>
    </source>
</evidence>
<dbReference type="InterPro" id="IPR036390">
    <property type="entry name" value="WH_DNA-bd_sf"/>
</dbReference>
<protein>
    <recommendedName>
        <fullName evidence="1">Transcription regulator PadR N-terminal domain-containing protein</fullName>
    </recommendedName>
</protein>
<dbReference type="SUPFAM" id="SSF46785">
    <property type="entry name" value="Winged helix' DNA-binding domain"/>
    <property type="match status" value="1"/>
</dbReference>
<dbReference type="InterPro" id="IPR036388">
    <property type="entry name" value="WH-like_DNA-bd_sf"/>
</dbReference>
<dbReference type="Proteomes" id="UP000321558">
    <property type="component" value="Unassembled WGS sequence"/>
</dbReference>
<comment type="caution">
    <text evidence="2">The sequence shown here is derived from an EMBL/GenBank/DDBJ whole genome shotgun (WGS) entry which is preliminary data.</text>
</comment>
<dbReference type="PANTHER" id="PTHR43252:SF2">
    <property type="entry name" value="TRANSCRIPTION REGULATOR, PADR-LIKE FAMILY"/>
    <property type="match status" value="1"/>
</dbReference>
<feature type="domain" description="Transcription regulator PadR N-terminal" evidence="1">
    <location>
        <begin position="2"/>
        <end position="67"/>
    </location>
</feature>
<gene>
    <name evidence="2" type="ORF">OSO01_44220</name>
</gene>
<evidence type="ECO:0000313" key="2">
    <source>
        <dbReference type="EMBL" id="GEN89683.1"/>
    </source>
</evidence>
<dbReference type="Pfam" id="PF03551">
    <property type="entry name" value="PadR"/>
    <property type="match status" value="1"/>
</dbReference>
<evidence type="ECO:0000259" key="1">
    <source>
        <dbReference type="Pfam" id="PF03551"/>
    </source>
</evidence>
<dbReference type="RefSeq" id="WP_186813736.1">
    <property type="nucleotide sequence ID" value="NZ_BJYM01000026.1"/>
</dbReference>